<keyword evidence="8" id="KW-1185">Reference proteome</keyword>
<evidence type="ECO:0000313" key="7">
    <source>
        <dbReference type="EMBL" id="MEK8029637.1"/>
    </source>
</evidence>
<protein>
    <submittedName>
        <fullName evidence="7">DUF4149 domain-containing protein</fullName>
    </submittedName>
</protein>
<organism evidence="7 8">
    <name type="scientific">Ideonella lacteola</name>
    <dbReference type="NCBI Taxonomy" id="2984193"/>
    <lineage>
        <taxon>Bacteria</taxon>
        <taxon>Pseudomonadati</taxon>
        <taxon>Pseudomonadota</taxon>
        <taxon>Betaproteobacteria</taxon>
        <taxon>Burkholderiales</taxon>
        <taxon>Sphaerotilaceae</taxon>
        <taxon>Ideonella</taxon>
    </lineage>
</organism>
<name>A0ABU9BI62_9BURK</name>
<feature type="transmembrane region" description="Helical" evidence="5">
    <location>
        <begin position="72"/>
        <end position="89"/>
    </location>
</feature>
<dbReference type="Pfam" id="PF13664">
    <property type="entry name" value="DUF4149"/>
    <property type="match status" value="1"/>
</dbReference>
<comment type="subcellular location">
    <subcellularLocation>
        <location evidence="1">Membrane</location>
    </subcellularLocation>
</comment>
<evidence type="ECO:0000259" key="6">
    <source>
        <dbReference type="Pfam" id="PF13664"/>
    </source>
</evidence>
<proteinExistence type="predicted"/>
<accession>A0ABU9BI62</accession>
<evidence type="ECO:0000313" key="8">
    <source>
        <dbReference type="Proteomes" id="UP001371218"/>
    </source>
</evidence>
<keyword evidence="3 5" id="KW-1133">Transmembrane helix</keyword>
<feature type="transmembrane region" description="Helical" evidence="5">
    <location>
        <begin position="42"/>
        <end position="60"/>
    </location>
</feature>
<reference evidence="7 8" key="1">
    <citation type="submission" date="2024-04" db="EMBL/GenBank/DDBJ databases">
        <title>Novel species of the genus Ideonella isolated from streams.</title>
        <authorList>
            <person name="Lu H."/>
        </authorList>
    </citation>
    <scope>NUCLEOTIDE SEQUENCE [LARGE SCALE GENOMIC DNA]</scope>
    <source>
        <strain evidence="7 8">DXS29W</strain>
    </source>
</reference>
<feature type="domain" description="TMEM205-like" evidence="6">
    <location>
        <begin position="3"/>
        <end position="99"/>
    </location>
</feature>
<gene>
    <name evidence="7" type="ORF">AACH06_02295</name>
</gene>
<dbReference type="EMBL" id="JBBUTG010000001">
    <property type="protein sequence ID" value="MEK8029637.1"/>
    <property type="molecule type" value="Genomic_DNA"/>
</dbReference>
<sequence>MLPGLWAGVLWCIALVATPAPFAVLATGDAGRVVGRIFSQEAYLSLAIAVVLLALERRAASLSGESRLNAPMLMALGAIFCTVAGYFGLQPMMAAAKAGQGAWTFGQLHGASLAFFGIKIILATALAWRAAGLSPRQVSLVGPSS</sequence>
<evidence type="ECO:0000256" key="2">
    <source>
        <dbReference type="ARBA" id="ARBA00022692"/>
    </source>
</evidence>
<dbReference type="InterPro" id="IPR025423">
    <property type="entry name" value="TMEM205-like"/>
</dbReference>
<evidence type="ECO:0000256" key="4">
    <source>
        <dbReference type="ARBA" id="ARBA00023136"/>
    </source>
</evidence>
<evidence type="ECO:0000256" key="1">
    <source>
        <dbReference type="ARBA" id="ARBA00004370"/>
    </source>
</evidence>
<comment type="caution">
    <text evidence="7">The sequence shown here is derived from an EMBL/GenBank/DDBJ whole genome shotgun (WGS) entry which is preliminary data.</text>
</comment>
<feature type="transmembrane region" description="Helical" evidence="5">
    <location>
        <begin position="109"/>
        <end position="128"/>
    </location>
</feature>
<dbReference type="Proteomes" id="UP001371218">
    <property type="component" value="Unassembled WGS sequence"/>
</dbReference>
<dbReference type="RefSeq" id="WP_341424225.1">
    <property type="nucleotide sequence ID" value="NZ_JBBUTG010000001.1"/>
</dbReference>
<evidence type="ECO:0000256" key="3">
    <source>
        <dbReference type="ARBA" id="ARBA00022989"/>
    </source>
</evidence>
<evidence type="ECO:0000256" key="5">
    <source>
        <dbReference type="SAM" id="Phobius"/>
    </source>
</evidence>
<keyword evidence="4 5" id="KW-0472">Membrane</keyword>
<keyword evidence="2 5" id="KW-0812">Transmembrane</keyword>